<evidence type="ECO:0000313" key="3">
    <source>
        <dbReference type="EMBL" id="KAL3502777.1"/>
    </source>
</evidence>
<dbReference type="AlphaFoldDB" id="A0ABD2Y8N2"/>
<evidence type="ECO:0008006" key="5">
    <source>
        <dbReference type="Google" id="ProtNLM"/>
    </source>
</evidence>
<name>A0ABD2Y8N2_9GENT</name>
<dbReference type="EMBL" id="JBJUIK010000015">
    <property type="protein sequence ID" value="KAL3502777.1"/>
    <property type="molecule type" value="Genomic_DNA"/>
</dbReference>
<keyword evidence="4" id="KW-1185">Reference proteome</keyword>
<accession>A0ABD2Y8N2</accession>
<protein>
    <recommendedName>
        <fullName evidence="5">SPARK domain-containing protein</fullName>
    </recommendedName>
</protein>
<feature type="domain" description="At1g61900-like C-terminal" evidence="2">
    <location>
        <begin position="294"/>
        <end position="366"/>
    </location>
</feature>
<comment type="caution">
    <text evidence="3">The sequence shown here is derived from an EMBL/GenBank/DDBJ whole genome shotgun (WGS) entry which is preliminary data.</text>
</comment>
<dbReference type="Pfam" id="PF26584">
    <property type="entry name" value="At1g61900"/>
    <property type="match status" value="1"/>
</dbReference>
<dbReference type="InterPro" id="IPR040336">
    <property type="entry name" value="At1g61900-like"/>
</dbReference>
<evidence type="ECO:0000259" key="2">
    <source>
        <dbReference type="Pfam" id="PF26584"/>
    </source>
</evidence>
<evidence type="ECO:0000259" key="1">
    <source>
        <dbReference type="Pfam" id="PF19160"/>
    </source>
</evidence>
<feature type="domain" description="SPARK" evidence="1">
    <location>
        <begin position="95"/>
        <end position="243"/>
    </location>
</feature>
<proteinExistence type="predicted"/>
<organism evidence="3 4">
    <name type="scientific">Cinchona calisaya</name>
    <dbReference type="NCBI Taxonomy" id="153742"/>
    <lineage>
        <taxon>Eukaryota</taxon>
        <taxon>Viridiplantae</taxon>
        <taxon>Streptophyta</taxon>
        <taxon>Embryophyta</taxon>
        <taxon>Tracheophyta</taxon>
        <taxon>Spermatophyta</taxon>
        <taxon>Magnoliopsida</taxon>
        <taxon>eudicotyledons</taxon>
        <taxon>Gunneridae</taxon>
        <taxon>Pentapetalae</taxon>
        <taxon>asterids</taxon>
        <taxon>lamiids</taxon>
        <taxon>Gentianales</taxon>
        <taxon>Rubiaceae</taxon>
        <taxon>Cinchonoideae</taxon>
        <taxon>Cinchoneae</taxon>
        <taxon>Cinchona</taxon>
    </lineage>
</organism>
<dbReference type="InterPro" id="IPR043891">
    <property type="entry name" value="SPARK"/>
</dbReference>
<evidence type="ECO:0000313" key="4">
    <source>
        <dbReference type="Proteomes" id="UP001630127"/>
    </source>
</evidence>
<reference evidence="3 4" key="1">
    <citation type="submission" date="2024-11" db="EMBL/GenBank/DDBJ databases">
        <title>A near-complete genome assembly of Cinchona calisaya.</title>
        <authorList>
            <person name="Lian D.C."/>
            <person name="Zhao X.W."/>
            <person name="Wei L."/>
        </authorList>
    </citation>
    <scope>NUCLEOTIDE SEQUENCE [LARGE SCALE GENOMIC DNA]</scope>
    <source>
        <tissue evidence="3">Nenye</tissue>
    </source>
</reference>
<dbReference type="InterPro" id="IPR059003">
    <property type="entry name" value="At1g61900_C"/>
</dbReference>
<dbReference type="PANTHER" id="PTHR33831">
    <property type="entry name" value="GPI-ANCHORED PROTEIN"/>
    <property type="match status" value="1"/>
</dbReference>
<sequence length="456" mass="49485">MKEVVPRTVLIQLTLVLLDICPEFDRQVISYDCPTPDLPKSMSSPYSSIVGSDSIQTTYYSSSYLSPSTDLQPLPPLQAPSPLIPFRYNSLPKLSGLCMFNFSSAESILRVTATDCWSSLAPYLANVICCPQYEASLVILLGQSSNHTGQLALNSTHASDCISDFEKILESQGANNNLHNICSVAQSNLTGGSCPVVDTNKVDSILSSSRILDTCYKINMPNECCTRICQNAISAAAEKLALRNYSMKSFELPDNSAIMRDCTSIVLRWIASKLDPSSANRLLRGLTSCNLNEACPLVFPDIDESLKECEDQLNNQTSCCDAMESYMSHLQEQSFITNLQALNCAGLLGLKLQSANISQNVYNQCHINLQDFSPQESGCLLPSLPSDVTFDESSGIGFICDLNDNLTASWPSGPFVSASSCNKSGLTSILPEIPTVTSAQIGKILAHIFNLVDKAS</sequence>
<dbReference type="PANTHER" id="PTHR33831:SF8">
    <property type="entry name" value="SPARK DOMAIN-CONTAINING PROTEIN"/>
    <property type="match status" value="1"/>
</dbReference>
<dbReference type="Proteomes" id="UP001630127">
    <property type="component" value="Unassembled WGS sequence"/>
</dbReference>
<dbReference type="Pfam" id="PF19160">
    <property type="entry name" value="SPARK"/>
    <property type="match status" value="1"/>
</dbReference>
<gene>
    <name evidence="3" type="ORF">ACH5RR_037226</name>
</gene>